<name>A0ABV5FX03_9MICC</name>
<comment type="caution">
    <text evidence="1">The sequence shown here is derived from an EMBL/GenBank/DDBJ whole genome shotgun (WGS) entry which is preliminary data.</text>
</comment>
<dbReference type="EMBL" id="JBHMFI010000001">
    <property type="protein sequence ID" value="MFB9071206.1"/>
    <property type="molecule type" value="Genomic_DNA"/>
</dbReference>
<evidence type="ECO:0000313" key="1">
    <source>
        <dbReference type="EMBL" id="MFB9071206.1"/>
    </source>
</evidence>
<proteinExistence type="predicted"/>
<protein>
    <submittedName>
        <fullName evidence="1">Uncharacterized protein</fullName>
    </submittedName>
</protein>
<keyword evidence="2" id="KW-1185">Reference proteome</keyword>
<dbReference type="Proteomes" id="UP001589575">
    <property type="component" value="Unassembled WGS sequence"/>
</dbReference>
<organism evidence="1 2">
    <name type="scientific">Citricoccus parietis</name>
    <dbReference type="NCBI Taxonomy" id="592307"/>
    <lineage>
        <taxon>Bacteria</taxon>
        <taxon>Bacillati</taxon>
        <taxon>Actinomycetota</taxon>
        <taxon>Actinomycetes</taxon>
        <taxon>Micrococcales</taxon>
        <taxon>Micrococcaceae</taxon>
        <taxon>Citricoccus</taxon>
    </lineage>
</organism>
<gene>
    <name evidence="1" type="ORF">ACFFX0_08360</name>
</gene>
<accession>A0ABV5FX03</accession>
<reference evidence="1 2" key="1">
    <citation type="submission" date="2024-09" db="EMBL/GenBank/DDBJ databases">
        <authorList>
            <person name="Sun Q."/>
            <person name="Mori K."/>
        </authorList>
    </citation>
    <scope>NUCLEOTIDE SEQUENCE [LARGE SCALE GENOMIC DNA]</scope>
    <source>
        <strain evidence="1 2">CCM 7609</strain>
    </source>
</reference>
<evidence type="ECO:0000313" key="2">
    <source>
        <dbReference type="Proteomes" id="UP001589575"/>
    </source>
</evidence>
<sequence length="73" mass="7809">MVILITAARGVSHGQPEPFCIPVSPALFHASPPHLSSVLCTHAPSSRSPHDHFNCGPVSARSRHCRARRAPHG</sequence>